<dbReference type="EMBL" id="BAABJP010000021">
    <property type="protein sequence ID" value="GAA5160842.1"/>
    <property type="molecule type" value="Genomic_DNA"/>
</dbReference>
<dbReference type="Proteomes" id="UP001428817">
    <property type="component" value="Unassembled WGS sequence"/>
</dbReference>
<dbReference type="InterPro" id="IPR023393">
    <property type="entry name" value="START-like_dom_sf"/>
</dbReference>
<comment type="similarity">
    <text evidence="1">Belongs to the AHA1 family.</text>
</comment>
<evidence type="ECO:0000313" key="4">
    <source>
        <dbReference type="Proteomes" id="UP001428817"/>
    </source>
</evidence>
<dbReference type="CDD" id="cd08899">
    <property type="entry name" value="SRPBCC_CalC_Aha1-like_6"/>
    <property type="match status" value="1"/>
</dbReference>
<feature type="domain" description="Activator of Hsp90 ATPase homologue 1/2-like C-terminal" evidence="2">
    <location>
        <begin position="31"/>
        <end position="142"/>
    </location>
</feature>
<comment type="caution">
    <text evidence="3">The sequence shown here is derived from an EMBL/GenBank/DDBJ whole genome shotgun (WGS) entry which is preliminary data.</text>
</comment>
<reference evidence="4" key="1">
    <citation type="journal article" date="2019" name="Int. J. Syst. Evol. Microbiol.">
        <title>The Global Catalogue of Microorganisms (GCM) 10K type strain sequencing project: providing services to taxonomists for standard genome sequencing and annotation.</title>
        <authorList>
            <consortium name="The Broad Institute Genomics Platform"/>
            <consortium name="The Broad Institute Genome Sequencing Center for Infectious Disease"/>
            <person name="Wu L."/>
            <person name="Ma J."/>
        </authorList>
    </citation>
    <scope>NUCLEOTIDE SEQUENCE [LARGE SCALE GENOMIC DNA]</scope>
    <source>
        <strain evidence="4">JCM 18303</strain>
    </source>
</reference>
<sequence>MIEHAVIKHRGTMVAPRDGADGLVELSRRFDAPPERVWAHWTDPERMAAWLGPVEGTPGPGAEFVLRMEPEASATCTVTAWDPPVLLELVWHYTGEPPTTVRVELAPDAGGTLLRLRHERTDLPLDYLAGWHAELDLLAAELAGRPHPDFHARYAELRKLYGEGS</sequence>
<organism evidence="3 4">
    <name type="scientific">Pseudonocardia eucalypti</name>
    <dbReference type="NCBI Taxonomy" id="648755"/>
    <lineage>
        <taxon>Bacteria</taxon>
        <taxon>Bacillati</taxon>
        <taxon>Actinomycetota</taxon>
        <taxon>Actinomycetes</taxon>
        <taxon>Pseudonocardiales</taxon>
        <taxon>Pseudonocardiaceae</taxon>
        <taxon>Pseudonocardia</taxon>
    </lineage>
</organism>
<proteinExistence type="inferred from homology"/>
<evidence type="ECO:0000259" key="2">
    <source>
        <dbReference type="Pfam" id="PF08327"/>
    </source>
</evidence>
<accession>A0ABP9QF50</accession>
<evidence type="ECO:0000256" key="1">
    <source>
        <dbReference type="ARBA" id="ARBA00006817"/>
    </source>
</evidence>
<keyword evidence="4" id="KW-1185">Reference proteome</keyword>
<dbReference type="SUPFAM" id="SSF55961">
    <property type="entry name" value="Bet v1-like"/>
    <property type="match status" value="1"/>
</dbReference>
<evidence type="ECO:0000313" key="3">
    <source>
        <dbReference type="EMBL" id="GAA5160842.1"/>
    </source>
</evidence>
<name>A0ABP9QF50_9PSEU</name>
<protein>
    <recommendedName>
        <fullName evidence="2">Activator of Hsp90 ATPase homologue 1/2-like C-terminal domain-containing protein</fullName>
    </recommendedName>
</protein>
<dbReference type="RefSeq" id="WP_185063657.1">
    <property type="nucleotide sequence ID" value="NZ_BAABJP010000021.1"/>
</dbReference>
<gene>
    <name evidence="3" type="ORF">GCM10023321_44200</name>
</gene>
<dbReference type="Pfam" id="PF08327">
    <property type="entry name" value="AHSA1"/>
    <property type="match status" value="1"/>
</dbReference>
<dbReference type="Gene3D" id="3.30.530.20">
    <property type="match status" value="1"/>
</dbReference>
<dbReference type="InterPro" id="IPR013538">
    <property type="entry name" value="ASHA1/2-like_C"/>
</dbReference>